<accession>A0AC34GU68</accession>
<organism evidence="1 2">
    <name type="scientific">Panagrolaimus sp. ES5</name>
    <dbReference type="NCBI Taxonomy" id="591445"/>
    <lineage>
        <taxon>Eukaryota</taxon>
        <taxon>Metazoa</taxon>
        <taxon>Ecdysozoa</taxon>
        <taxon>Nematoda</taxon>
        <taxon>Chromadorea</taxon>
        <taxon>Rhabditida</taxon>
        <taxon>Tylenchina</taxon>
        <taxon>Panagrolaimomorpha</taxon>
        <taxon>Panagrolaimoidea</taxon>
        <taxon>Panagrolaimidae</taxon>
        <taxon>Panagrolaimus</taxon>
    </lineage>
</organism>
<dbReference type="Proteomes" id="UP000887579">
    <property type="component" value="Unplaced"/>
</dbReference>
<reference evidence="2" key="1">
    <citation type="submission" date="2022-11" db="UniProtKB">
        <authorList>
            <consortium name="WormBaseParasite"/>
        </authorList>
    </citation>
    <scope>IDENTIFICATION</scope>
</reference>
<dbReference type="WBParaSite" id="ES5_v2.g8263.t1">
    <property type="protein sequence ID" value="ES5_v2.g8263.t1"/>
    <property type="gene ID" value="ES5_v2.g8263"/>
</dbReference>
<name>A0AC34GU68_9BILA</name>
<evidence type="ECO:0000313" key="2">
    <source>
        <dbReference type="WBParaSite" id="ES5_v2.g8263.t1"/>
    </source>
</evidence>
<sequence>MGLKARGPIAASHLHSYTDWTSAHGVPQIGRSRQYYCIGFWAIITLIALGLLIWQTVLLVIQYYQYDVAVKIELKFEQRPFPAVTLCNLNPFRKSVIYKEANVVRLMNAYEYSMQKVACGADPSCKMTINSTMEKYREMYHFAGIEDTAALQTRAIRILALELANHDVSDAVVNVNDFVQGCSFNTEDCDASDWTTFIDAQMGRCFVFNIESQHMAKRAGPIYGLRIVLKTNISEFISTTDIAGMRVLVHDQGEFPFPDIFGYNVQTGSATSIGVTYREMSRLSEPYGSCTNEKPDGYLYDRNYSTEGCQRTRYQAQMVSNCQCYDPHFPPPKNSTDTKPCTVEDNFDCWLQESNVTTSDNACTQPCNEGVYDVTVSSAKWPSGSIKTVGKCEEGMYGNTTCIGIFKENGALIEVFYEKLNYETMEESASYTLVSLLSDFGGQIGLWLGMSVVSIIELFVLIFQLCVTAASPKAGNSVSF</sequence>
<protein>
    <submittedName>
        <fullName evidence="2">Amiloride-sensitive sodium channel</fullName>
    </submittedName>
</protein>
<proteinExistence type="predicted"/>
<evidence type="ECO:0000313" key="1">
    <source>
        <dbReference type="Proteomes" id="UP000887579"/>
    </source>
</evidence>